<proteinExistence type="predicted"/>
<dbReference type="EMBL" id="BSXT01003084">
    <property type="protein sequence ID" value="GMF52391.1"/>
    <property type="molecule type" value="Genomic_DNA"/>
</dbReference>
<evidence type="ECO:0000313" key="2">
    <source>
        <dbReference type="Proteomes" id="UP001165121"/>
    </source>
</evidence>
<protein>
    <submittedName>
        <fullName evidence="1">Unnamed protein product</fullName>
    </submittedName>
</protein>
<organism evidence="1 2">
    <name type="scientific">Phytophthora fragariaefolia</name>
    <dbReference type="NCBI Taxonomy" id="1490495"/>
    <lineage>
        <taxon>Eukaryota</taxon>
        <taxon>Sar</taxon>
        <taxon>Stramenopiles</taxon>
        <taxon>Oomycota</taxon>
        <taxon>Peronosporomycetes</taxon>
        <taxon>Peronosporales</taxon>
        <taxon>Peronosporaceae</taxon>
        <taxon>Phytophthora</taxon>
    </lineage>
</organism>
<keyword evidence="2" id="KW-1185">Reference proteome</keyword>
<dbReference type="Proteomes" id="UP001165121">
    <property type="component" value="Unassembled WGS sequence"/>
</dbReference>
<comment type="caution">
    <text evidence="1">The sequence shown here is derived from an EMBL/GenBank/DDBJ whole genome shotgun (WGS) entry which is preliminary data.</text>
</comment>
<dbReference type="AlphaFoldDB" id="A0A9W7D1J8"/>
<sequence>MTDRLGYDANIKVKRKPRPATVPRGTFTFSRSVTIPSMVAFHWLDRKPVHDLGTGSTMTQSTVGSNIKQVGPIMVPCPAAVNDYQRWMGGVDIHDQILATDVH</sequence>
<dbReference type="PANTHER" id="PTHR46599">
    <property type="entry name" value="PIGGYBAC TRANSPOSABLE ELEMENT-DERIVED PROTEIN 4"/>
    <property type="match status" value="1"/>
</dbReference>
<dbReference type="PANTHER" id="PTHR46599:SF3">
    <property type="entry name" value="PIGGYBAC TRANSPOSABLE ELEMENT-DERIVED PROTEIN 4"/>
    <property type="match status" value="1"/>
</dbReference>
<dbReference type="OrthoDB" id="89093at2759"/>
<accession>A0A9W7D1J8</accession>
<reference evidence="1" key="1">
    <citation type="submission" date="2023-04" db="EMBL/GenBank/DDBJ databases">
        <title>Phytophthora fragariaefolia NBRC 109709.</title>
        <authorList>
            <person name="Ichikawa N."/>
            <person name="Sato H."/>
            <person name="Tonouchi N."/>
        </authorList>
    </citation>
    <scope>NUCLEOTIDE SEQUENCE</scope>
    <source>
        <strain evidence="1">NBRC 109709</strain>
    </source>
</reference>
<evidence type="ECO:0000313" key="1">
    <source>
        <dbReference type="EMBL" id="GMF52391.1"/>
    </source>
</evidence>
<name>A0A9W7D1J8_9STRA</name>
<gene>
    <name evidence="1" type="ORF">Pfra01_002143400</name>
</gene>